<evidence type="ECO:0008006" key="3">
    <source>
        <dbReference type="Google" id="ProtNLM"/>
    </source>
</evidence>
<comment type="caution">
    <text evidence="1">The sequence shown here is derived from an EMBL/GenBank/DDBJ whole genome shotgun (WGS) entry which is preliminary data.</text>
</comment>
<organism evidence="1 2">
    <name type="scientific">Apilactobacillus apinorum</name>
    <dbReference type="NCBI Taxonomy" id="1218495"/>
    <lineage>
        <taxon>Bacteria</taxon>
        <taxon>Bacillati</taxon>
        <taxon>Bacillota</taxon>
        <taxon>Bacilli</taxon>
        <taxon>Lactobacillales</taxon>
        <taxon>Lactobacillaceae</taxon>
        <taxon>Apilactobacillus</taxon>
    </lineage>
</organism>
<dbReference type="EMBL" id="BAABVV010000033">
    <property type="protein sequence ID" value="GAA6114423.1"/>
    <property type="molecule type" value="Genomic_DNA"/>
</dbReference>
<name>A0ABP9ZHZ8_9LACO</name>
<accession>A0ABP9ZHZ8</accession>
<evidence type="ECO:0000313" key="2">
    <source>
        <dbReference type="Proteomes" id="UP001438112"/>
    </source>
</evidence>
<keyword evidence="2" id="KW-1185">Reference proteome</keyword>
<reference evidence="1 2" key="1">
    <citation type="submission" date="2024-03" db="EMBL/GenBank/DDBJ databases">
        <title>Inconsistent identification of Apilactobacillus kunkeei-related strains obtained by well-developed overall genome related indices.</title>
        <authorList>
            <person name="Maeno S."/>
            <person name="Endo A."/>
        </authorList>
    </citation>
    <scope>NUCLEOTIDE SEQUENCE [LARGE SCALE GENOMIC DNA]</scope>
    <source>
        <strain evidence="1 2">20H-10</strain>
    </source>
</reference>
<dbReference type="Proteomes" id="UP001438112">
    <property type="component" value="Unassembled WGS sequence"/>
</dbReference>
<evidence type="ECO:0000313" key="1">
    <source>
        <dbReference type="EMBL" id="GAA6114423.1"/>
    </source>
</evidence>
<sequence>MNNKKIITAIAALSLIPLAGITVINRISPSVKAVSHSKMNHRRFKKQDKHVYIVQVSNSNAYAYCTPSTKHKRGRIYLPKHTRLHVYNTVKKNNKTFYEIKSHRYIQSTNVNILE</sequence>
<gene>
    <name evidence="1" type="ORF">AP20H10_07860</name>
</gene>
<proteinExistence type="predicted"/>
<protein>
    <recommendedName>
        <fullName evidence="3">Extracellular protein</fullName>
    </recommendedName>
</protein>
<dbReference type="RefSeq" id="WP_353317924.1">
    <property type="nucleotide sequence ID" value="NZ_BAABVV010000033.1"/>
</dbReference>